<dbReference type="FunFam" id="3.40.50.10890:FF:000004">
    <property type="entry name" value="Cleavage and polyadenylation specifity factor"/>
    <property type="match status" value="1"/>
</dbReference>
<keyword evidence="3" id="KW-0507">mRNA processing</keyword>
<comment type="subcellular location">
    <subcellularLocation>
        <location evidence="1">Nucleus</location>
    </subcellularLocation>
</comment>
<dbReference type="GO" id="GO:0003723">
    <property type="term" value="F:RNA binding"/>
    <property type="evidence" value="ECO:0007669"/>
    <property type="project" value="TreeGrafter"/>
</dbReference>
<sequence length="908" mass="100907">MASKRKASAMNATATDEPVDPSDELMFLCLGGGNEVGRSCHIIQYKGKTVMLDAGQHPAYDGLAALPFYDDFDLSTVDVLLISHYEYNTFSACSRFAPRSYLLLPRDIPTHTTYYYYSRQRTLHDASSLLLTRGDSFHIDHAASLPYVLSKTNFRGRVFMTHPTKAIYKWLIQDSVRVGNTASNSATQLYTEQDHLNTFPQIEAIDYHTTHTISSIRITPYPAGHVLGAAMFLIEIAGLNIFFTGDYSREQDRHLVSAEVPKGLKIDVLITESTYGIASHVPRVEREQALMKSITGILNRGGRALLPVFALGRAQELLLILDEYWGKHPEFQRFPIYYASNLARKCMVIYQTYVGAMNDNIKRLFRERMAEAEASGDAAGKNGPWDFKYIRSLKNLDRFDDVGGCVMLASPGMLQNGVSRELFERWAPSEKNGVIITGYSVEGTMARQIMQEPDQIQAVMSRSIAGARRGPGADSEKVLIPRRCSVQEYSFAAHVDGVENREFIEEVAAPVVILVHGEQHNMMRLKSKLLSLNASKTTKVKVYSPRNCEELRIPFKADKTAKVVGKLASIPPPKDVDASAPLVTGVLVQNDFKLSLMAPEDLREYAGLNTTTITCKQRLTLSAAGVDLVRWALEGTFGAVEELPEMRRVKDGKLDGEDEKMAEDADEEVANLVAAYLVMGCVSVRYRTNGEVELEWEGNMLNDGIADSVMAVLFSVESSPAAVKRSSNGKHSHSHSHGESDDKLLYAAQPDSKNPHAHVSPADRLERLMWFLEAQFGADNVAPVEDPKLPPLPAAAISPKEEKKEEDDDEDSKEGLKEEKSNGEDIKPEAMDVDEDAAKQQLQERQHKEIARLHKIGIPVPGISIKVDKMTATVWLEDLEVECNNKVFADRVRAVVERAVEVTAPLWG</sequence>
<dbReference type="CDD" id="cd16292">
    <property type="entry name" value="CPSF3-like_MBL-fold"/>
    <property type="match status" value="1"/>
</dbReference>
<feature type="domain" description="Pre-mRNA 3'-end-processing endonuclease polyadenylation factor C-term" evidence="10">
    <location>
        <begin position="579"/>
        <end position="906"/>
    </location>
</feature>
<dbReference type="SMART" id="SM01027">
    <property type="entry name" value="Beta-Casp"/>
    <property type="match status" value="1"/>
</dbReference>
<evidence type="ECO:0000256" key="6">
    <source>
        <dbReference type="ARBA" id="ARBA00022801"/>
    </source>
</evidence>
<dbReference type="AlphaFoldDB" id="A0A9P4X5N2"/>
<dbReference type="Pfam" id="PF10996">
    <property type="entry name" value="Beta-Casp"/>
    <property type="match status" value="1"/>
</dbReference>
<evidence type="ECO:0000256" key="2">
    <source>
        <dbReference type="ARBA" id="ARBA00010624"/>
    </source>
</evidence>
<protein>
    <submittedName>
        <fullName evidence="11">Endoribonuclease YSH1</fullName>
    </submittedName>
</protein>
<evidence type="ECO:0000256" key="4">
    <source>
        <dbReference type="ARBA" id="ARBA00022722"/>
    </source>
</evidence>
<dbReference type="InterPro" id="IPR021718">
    <property type="entry name" value="CPSF73-100_C"/>
</dbReference>
<evidence type="ECO:0000256" key="8">
    <source>
        <dbReference type="SAM" id="MobiDB-lite"/>
    </source>
</evidence>
<dbReference type="Gene3D" id="3.40.50.10890">
    <property type="match status" value="1"/>
</dbReference>
<dbReference type="InterPro" id="IPR022712">
    <property type="entry name" value="Beta_Casp"/>
</dbReference>
<accession>A0A9P4X5N2</accession>
<dbReference type="InterPro" id="IPR036866">
    <property type="entry name" value="RibonucZ/Hydroxyglut_hydro"/>
</dbReference>
<dbReference type="GO" id="GO:0004534">
    <property type="term" value="F:5'-3' RNA exonuclease activity"/>
    <property type="evidence" value="ECO:0007669"/>
    <property type="project" value="TreeGrafter"/>
</dbReference>
<dbReference type="GO" id="GO:0006397">
    <property type="term" value="P:mRNA processing"/>
    <property type="evidence" value="ECO:0007669"/>
    <property type="project" value="UniProtKB-KW"/>
</dbReference>
<dbReference type="Pfam" id="PF11718">
    <property type="entry name" value="CPSF73-100_C"/>
    <property type="match status" value="1"/>
</dbReference>
<name>A0A9P4X5N2_9HYPO</name>
<comment type="caution">
    <text evidence="11">The sequence shown here is derived from an EMBL/GenBank/DDBJ whole genome shotgun (WGS) entry which is preliminary data.</text>
</comment>
<dbReference type="InterPro" id="IPR011108">
    <property type="entry name" value="RMMBL"/>
</dbReference>
<dbReference type="InterPro" id="IPR001279">
    <property type="entry name" value="Metallo-B-lactamas"/>
</dbReference>
<feature type="domain" description="Beta-Casp" evidence="9">
    <location>
        <begin position="314"/>
        <end position="449"/>
    </location>
</feature>
<evidence type="ECO:0000256" key="3">
    <source>
        <dbReference type="ARBA" id="ARBA00022664"/>
    </source>
</evidence>
<keyword evidence="4" id="KW-0540">Nuclease</keyword>
<evidence type="ECO:0000256" key="5">
    <source>
        <dbReference type="ARBA" id="ARBA00022759"/>
    </source>
</evidence>
<evidence type="ECO:0000313" key="11">
    <source>
        <dbReference type="EMBL" id="KAF3060156.1"/>
    </source>
</evidence>
<dbReference type="PANTHER" id="PTHR11203:SF11">
    <property type="entry name" value="CLEAVAGE AND POLYADENYLATION SPECIFICITY FACTOR SUBUNIT 3"/>
    <property type="match status" value="1"/>
</dbReference>
<dbReference type="PANTHER" id="PTHR11203">
    <property type="entry name" value="CLEAVAGE AND POLYADENYLATION SPECIFICITY FACTOR FAMILY MEMBER"/>
    <property type="match status" value="1"/>
</dbReference>
<keyword evidence="7" id="KW-0539">Nucleus</keyword>
<dbReference type="Gene3D" id="3.60.15.10">
    <property type="entry name" value="Ribonuclease Z/Hydroxyacylglutathione hydrolase-like"/>
    <property type="match status" value="2"/>
</dbReference>
<feature type="region of interest" description="Disordered" evidence="8">
    <location>
        <begin position="782"/>
        <end position="831"/>
    </location>
</feature>
<dbReference type="GO" id="GO:0004521">
    <property type="term" value="F:RNA endonuclease activity"/>
    <property type="evidence" value="ECO:0007669"/>
    <property type="project" value="TreeGrafter"/>
</dbReference>
<organism evidence="11 12">
    <name type="scientific">Trichoderma lentiforme</name>
    <dbReference type="NCBI Taxonomy" id="1567552"/>
    <lineage>
        <taxon>Eukaryota</taxon>
        <taxon>Fungi</taxon>
        <taxon>Dikarya</taxon>
        <taxon>Ascomycota</taxon>
        <taxon>Pezizomycotina</taxon>
        <taxon>Sordariomycetes</taxon>
        <taxon>Hypocreomycetidae</taxon>
        <taxon>Hypocreales</taxon>
        <taxon>Hypocreaceae</taxon>
        <taxon>Trichoderma</taxon>
    </lineage>
</organism>
<evidence type="ECO:0000313" key="12">
    <source>
        <dbReference type="Proteomes" id="UP000801864"/>
    </source>
</evidence>
<feature type="compositionally biased region" description="Basic and acidic residues" evidence="8">
    <location>
        <begin position="813"/>
        <end position="831"/>
    </location>
</feature>
<reference evidence="11 12" key="1">
    <citation type="submission" date="2018-06" db="EMBL/GenBank/DDBJ databases">
        <title>Genome analysis of cellulolytic fungus Trichoderma lentiforme CFAM-422.</title>
        <authorList>
            <person name="Steindorff A.S."/>
            <person name="Formighieri E.F."/>
            <person name="Midorikawa G.E.O."/>
            <person name="Tamietti M.S."/>
            <person name="Ramos E.Z."/>
            <person name="Silva A.S."/>
            <person name="Bon E.P.S."/>
            <person name="Mendes T.D."/>
            <person name="Damaso M.C.T."/>
            <person name="Favaro L.C.L."/>
        </authorList>
    </citation>
    <scope>NUCLEOTIDE SEQUENCE [LARGE SCALE GENOMIC DNA]</scope>
    <source>
        <strain evidence="11 12">CFAM-422</strain>
    </source>
</reference>
<evidence type="ECO:0000256" key="7">
    <source>
        <dbReference type="ARBA" id="ARBA00023242"/>
    </source>
</evidence>
<keyword evidence="12" id="KW-1185">Reference proteome</keyword>
<keyword evidence="5" id="KW-0255">Endonuclease</keyword>
<proteinExistence type="inferred from homology"/>
<evidence type="ECO:0000259" key="9">
    <source>
        <dbReference type="SMART" id="SM01027"/>
    </source>
</evidence>
<comment type="similarity">
    <text evidence="2">Belongs to the metallo-beta-lactamase superfamily. RNA-metabolizing metallo-beta-lactamase-like family. CPSF2/YSH1 subfamily.</text>
</comment>
<keyword evidence="6" id="KW-0378">Hydrolase</keyword>
<dbReference type="SMART" id="SM01098">
    <property type="entry name" value="CPSF73-100_C"/>
    <property type="match status" value="1"/>
</dbReference>
<gene>
    <name evidence="11" type="ORF">CFAM422_011516</name>
</gene>
<dbReference type="GO" id="GO:0005847">
    <property type="term" value="C:mRNA cleavage and polyadenylation specificity factor complex"/>
    <property type="evidence" value="ECO:0007669"/>
    <property type="project" value="TreeGrafter"/>
</dbReference>
<evidence type="ECO:0000256" key="1">
    <source>
        <dbReference type="ARBA" id="ARBA00004123"/>
    </source>
</evidence>
<dbReference type="Pfam" id="PF16661">
    <property type="entry name" value="Lactamase_B_6"/>
    <property type="match status" value="1"/>
</dbReference>
<dbReference type="InterPro" id="IPR050698">
    <property type="entry name" value="MBL"/>
</dbReference>
<dbReference type="EMBL" id="QLNT01000024">
    <property type="protein sequence ID" value="KAF3060156.1"/>
    <property type="molecule type" value="Genomic_DNA"/>
</dbReference>
<dbReference type="SUPFAM" id="SSF56281">
    <property type="entry name" value="Metallo-hydrolase/oxidoreductase"/>
    <property type="match status" value="2"/>
</dbReference>
<dbReference type="Proteomes" id="UP000801864">
    <property type="component" value="Unassembled WGS sequence"/>
</dbReference>
<dbReference type="Pfam" id="PF07521">
    <property type="entry name" value="RMMBL"/>
    <property type="match status" value="1"/>
</dbReference>
<evidence type="ECO:0000259" key="10">
    <source>
        <dbReference type="SMART" id="SM01098"/>
    </source>
</evidence>